<dbReference type="PANTHER" id="PTHR21113:SF6">
    <property type="entry name" value="CHITIN-BINDING TYPE-4 DOMAIN-CONTAINING PROTEIN"/>
    <property type="match status" value="1"/>
</dbReference>
<reference evidence="4" key="1">
    <citation type="submission" date="2025-08" db="UniProtKB">
        <authorList>
            <consortium name="RefSeq"/>
        </authorList>
    </citation>
    <scope>IDENTIFICATION</scope>
    <source>
        <tissue evidence="4">Whole organism</tissue>
    </source>
</reference>
<gene>
    <name evidence="4" type="primary">LOC108665675</name>
</gene>
<dbReference type="AlphaFoldDB" id="A0A8B7N3X5"/>
<keyword evidence="1" id="KW-0732">Signal</keyword>
<name>A0A8B7N3X5_HYAAZ</name>
<organism evidence="3 4">
    <name type="scientific">Hyalella azteca</name>
    <name type="common">Amphipod</name>
    <dbReference type="NCBI Taxonomy" id="294128"/>
    <lineage>
        <taxon>Eukaryota</taxon>
        <taxon>Metazoa</taxon>
        <taxon>Ecdysozoa</taxon>
        <taxon>Arthropoda</taxon>
        <taxon>Crustacea</taxon>
        <taxon>Multicrustacea</taxon>
        <taxon>Malacostraca</taxon>
        <taxon>Eumalacostraca</taxon>
        <taxon>Peracarida</taxon>
        <taxon>Amphipoda</taxon>
        <taxon>Senticaudata</taxon>
        <taxon>Talitrida</taxon>
        <taxon>Talitroidea</taxon>
        <taxon>Hyalellidae</taxon>
        <taxon>Hyalella</taxon>
    </lineage>
</organism>
<feature type="chain" id="PRO_5034458161" evidence="1">
    <location>
        <begin position="20"/>
        <end position="335"/>
    </location>
</feature>
<dbReference type="GeneID" id="108665675"/>
<protein>
    <submittedName>
        <fullName evidence="4">Uncharacterized protein LOC108665675</fullName>
    </submittedName>
</protein>
<feature type="domain" description="Chitin-binding type-4" evidence="2">
    <location>
        <begin position="20"/>
        <end position="211"/>
    </location>
</feature>
<dbReference type="InterPro" id="IPR004302">
    <property type="entry name" value="Cellulose/chitin-bd_N"/>
</dbReference>
<evidence type="ECO:0000259" key="2">
    <source>
        <dbReference type="Pfam" id="PF03067"/>
    </source>
</evidence>
<feature type="signal peptide" evidence="1">
    <location>
        <begin position="1"/>
        <end position="19"/>
    </location>
</feature>
<dbReference type="OMA" id="DPQPRDH"/>
<dbReference type="OrthoDB" id="64893at2759"/>
<proteinExistence type="predicted"/>
<evidence type="ECO:0000313" key="4">
    <source>
        <dbReference type="RefSeq" id="XP_018007939.1"/>
    </source>
</evidence>
<dbReference type="Pfam" id="PF03067">
    <property type="entry name" value="LPMO_10"/>
    <property type="match status" value="1"/>
</dbReference>
<keyword evidence="3" id="KW-1185">Reference proteome</keyword>
<accession>A0A8B7N3X5</accession>
<dbReference type="KEGG" id="hazt:108665675"/>
<sequence>MWVIAMTVFAACGLAGVAGHGRLMDPIARNAMWRAGFPNPVNYNDNELYCGGFVVQYQQNGGKCGVCGDVWTEKPPRSHEAGGLFGNAIIAKRYTSGQVIDIEAELTTNHMGNMEVRLCPNNDPDAAITEDCFEKYLLGLADGSDSVFVIPEGTKKSEIFRWKVKLPEDVTCSHCVIRWKYFAGNTWGKCDNGSESVGCGNQETFINCADVIINSNTATAAATSDFNPWALYSSRDNVVQNVSAEEAAQQGLKPLIIRAQRCIPIDPFHNVANMDMWCMINCLKYPPNCHPSYCKCVHDCSAVGEFALIEDADIWCHQNCLKHPSYCPPERCHCV</sequence>
<evidence type="ECO:0000313" key="3">
    <source>
        <dbReference type="Proteomes" id="UP000694843"/>
    </source>
</evidence>
<dbReference type="RefSeq" id="XP_018007939.1">
    <property type="nucleotide sequence ID" value="XM_018152450.1"/>
</dbReference>
<dbReference type="Proteomes" id="UP000694843">
    <property type="component" value="Unplaced"/>
</dbReference>
<dbReference type="PANTHER" id="PTHR21113">
    <property type="entry name" value="AGAP001705-PA"/>
    <property type="match status" value="1"/>
</dbReference>
<evidence type="ECO:0000256" key="1">
    <source>
        <dbReference type="SAM" id="SignalP"/>
    </source>
</evidence>